<dbReference type="PANTHER" id="PTHR46641">
    <property type="entry name" value="FMRFAMIDE RECEPTOR-RELATED"/>
    <property type="match status" value="1"/>
</dbReference>
<organism evidence="8 9">
    <name type="scientific">Ridgeia piscesae</name>
    <name type="common">Tubeworm</name>
    <dbReference type="NCBI Taxonomy" id="27915"/>
    <lineage>
        <taxon>Eukaryota</taxon>
        <taxon>Metazoa</taxon>
        <taxon>Spiralia</taxon>
        <taxon>Lophotrochozoa</taxon>
        <taxon>Annelida</taxon>
        <taxon>Polychaeta</taxon>
        <taxon>Sedentaria</taxon>
        <taxon>Canalipalpata</taxon>
        <taxon>Sabellida</taxon>
        <taxon>Siboglinidae</taxon>
        <taxon>Ridgeia</taxon>
    </lineage>
</organism>
<name>A0AAD9IXU1_RIDPI</name>
<proteinExistence type="predicted"/>
<evidence type="ECO:0000313" key="8">
    <source>
        <dbReference type="EMBL" id="KAK2142488.1"/>
    </source>
</evidence>
<dbReference type="Pfam" id="PF00001">
    <property type="entry name" value="7tm_1"/>
    <property type="match status" value="1"/>
</dbReference>
<keyword evidence="3 6" id="KW-1133">Transmembrane helix</keyword>
<keyword evidence="9" id="KW-1185">Reference proteome</keyword>
<feature type="domain" description="G-protein coupled receptors family 1 profile" evidence="7">
    <location>
        <begin position="51"/>
        <end position="331"/>
    </location>
</feature>
<feature type="transmembrane region" description="Helical" evidence="6">
    <location>
        <begin position="268"/>
        <end position="287"/>
    </location>
</feature>
<dbReference type="InterPro" id="IPR017452">
    <property type="entry name" value="GPCR_Rhodpsn_7TM"/>
</dbReference>
<dbReference type="SUPFAM" id="SSF81321">
    <property type="entry name" value="Family A G protein-coupled receptor-like"/>
    <property type="match status" value="1"/>
</dbReference>
<dbReference type="GO" id="GO:0016020">
    <property type="term" value="C:membrane"/>
    <property type="evidence" value="ECO:0007669"/>
    <property type="project" value="UniProtKB-SubCell"/>
</dbReference>
<dbReference type="AlphaFoldDB" id="A0AAD9IXU1"/>
<evidence type="ECO:0000259" key="7">
    <source>
        <dbReference type="PROSITE" id="PS50262"/>
    </source>
</evidence>
<feature type="transmembrane region" description="Helical" evidence="6">
    <location>
        <begin position="123"/>
        <end position="144"/>
    </location>
</feature>
<dbReference type="PANTHER" id="PTHR46641:SF2">
    <property type="entry name" value="FMRFAMIDE RECEPTOR"/>
    <property type="match status" value="1"/>
</dbReference>
<evidence type="ECO:0000256" key="4">
    <source>
        <dbReference type="ARBA" id="ARBA00023136"/>
    </source>
</evidence>
<comment type="subcellular location">
    <subcellularLocation>
        <location evidence="1">Membrane</location>
    </subcellularLocation>
</comment>
<dbReference type="InterPro" id="IPR052954">
    <property type="entry name" value="GPCR-Ligand_Int"/>
</dbReference>
<evidence type="ECO:0000256" key="3">
    <source>
        <dbReference type="ARBA" id="ARBA00022989"/>
    </source>
</evidence>
<comment type="caution">
    <text evidence="8">The sequence shown here is derived from an EMBL/GenBank/DDBJ whole genome shotgun (WGS) entry which is preliminary data.</text>
</comment>
<dbReference type="PRINTS" id="PR00237">
    <property type="entry name" value="GPCRRHODOPSN"/>
</dbReference>
<keyword evidence="2 6" id="KW-0812">Transmembrane</keyword>
<dbReference type="CDD" id="cd14978">
    <property type="entry name" value="7tmA_FMRFamide_R-like"/>
    <property type="match status" value="1"/>
</dbReference>
<feature type="transmembrane region" description="Helical" evidence="6">
    <location>
        <begin position="39"/>
        <end position="58"/>
    </location>
</feature>
<protein>
    <recommendedName>
        <fullName evidence="7">G-protein coupled receptors family 1 profile domain-containing protein</fullName>
    </recommendedName>
</protein>
<evidence type="ECO:0000256" key="2">
    <source>
        <dbReference type="ARBA" id="ARBA00022692"/>
    </source>
</evidence>
<accession>A0AAD9IXU1</accession>
<dbReference type="Gene3D" id="1.20.1070.10">
    <property type="entry name" value="Rhodopsin 7-helix transmembrane proteins"/>
    <property type="match status" value="1"/>
</dbReference>
<keyword evidence="4 6" id="KW-0472">Membrane</keyword>
<dbReference type="InterPro" id="IPR000276">
    <property type="entry name" value="GPCR_Rhodpsn"/>
</dbReference>
<feature type="transmembrane region" description="Helical" evidence="6">
    <location>
        <begin position="79"/>
        <end position="99"/>
    </location>
</feature>
<evidence type="ECO:0000313" key="9">
    <source>
        <dbReference type="Proteomes" id="UP001209878"/>
    </source>
</evidence>
<evidence type="ECO:0000256" key="6">
    <source>
        <dbReference type="SAM" id="Phobius"/>
    </source>
</evidence>
<evidence type="ECO:0000256" key="1">
    <source>
        <dbReference type="ARBA" id="ARBA00004370"/>
    </source>
</evidence>
<feature type="transmembrane region" description="Helical" evidence="6">
    <location>
        <begin position="156"/>
        <end position="181"/>
    </location>
</feature>
<feature type="region of interest" description="Disordered" evidence="5">
    <location>
        <begin position="364"/>
        <end position="385"/>
    </location>
</feature>
<dbReference type="PROSITE" id="PS50262">
    <property type="entry name" value="G_PROTEIN_RECEP_F1_2"/>
    <property type="match status" value="1"/>
</dbReference>
<dbReference type="EMBL" id="JAODUO010004854">
    <property type="protein sequence ID" value="KAK2142488.1"/>
    <property type="molecule type" value="Genomic_DNA"/>
</dbReference>
<reference evidence="8" key="1">
    <citation type="journal article" date="2023" name="Mol. Biol. Evol.">
        <title>Third-Generation Sequencing Reveals the Adaptive Role of the Epigenome in Three Deep-Sea Polychaetes.</title>
        <authorList>
            <person name="Perez M."/>
            <person name="Aroh O."/>
            <person name="Sun Y."/>
            <person name="Lan Y."/>
            <person name="Juniper S.K."/>
            <person name="Young C.R."/>
            <person name="Angers B."/>
            <person name="Qian P.Y."/>
        </authorList>
    </citation>
    <scope>NUCLEOTIDE SEQUENCE</scope>
    <source>
        <strain evidence="8">R07B-5</strain>
    </source>
</reference>
<feature type="transmembrane region" description="Helical" evidence="6">
    <location>
        <begin position="221"/>
        <end position="247"/>
    </location>
</feature>
<sequence length="385" mass="43424">MSCEEYIANRTQMFASIVQRNISRQVQTYLSLKYAIDDVALPITCTFGIVGNIINLLVLTRKQLQSTMDRLEKSAHFGLVALAVSDAMFCMLALINVLIPEQSQYTSVDVVFVLYFKVYEEPLLNIFLLSSTWLTVVMAVGRYLAICWPLHARGFISLRGTCVAIASAFLVSVLANLPLFWKYSILVHASPALSGPPGGTTHCQCYSQVLGPLMRNNSLRFAYNIAWATIGTFVPVVILAFCNVRLIQALHHSMKVQRQYRANRPHDSGHRLTPTLITIIILFLVLVCPSEVLKFTRAMTMGSQNFLLFQLATVITNFMQATNFAINFILYCVLNVHFRNMVKHVILCKWRHRWPNMKAMAVPTSSSPNHNNTMTCNMSETETEL</sequence>
<dbReference type="Proteomes" id="UP001209878">
    <property type="component" value="Unassembled WGS sequence"/>
</dbReference>
<dbReference type="GO" id="GO:0004930">
    <property type="term" value="F:G protein-coupled receptor activity"/>
    <property type="evidence" value="ECO:0007669"/>
    <property type="project" value="InterPro"/>
</dbReference>
<evidence type="ECO:0000256" key="5">
    <source>
        <dbReference type="SAM" id="MobiDB-lite"/>
    </source>
</evidence>
<feature type="transmembrane region" description="Helical" evidence="6">
    <location>
        <begin position="307"/>
        <end position="334"/>
    </location>
</feature>
<gene>
    <name evidence="8" type="ORF">NP493_4870g00000</name>
</gene>